<dbReference type="OrthoDB" id="1633687at2"/>
<keyword evidence="2" id="KW-1185">Reference proteome</keyword>
<dbReference type="RefSeq" id="WP_066749963.1">
    <property type="nucleotide sequence ID" value="NZ_CP015199.1"/>
</dbReference>
<dbReference type="KEGG" id="chh:A0O34_00270"/>
<organism evidence="1 2">
    <name type="scientific">Chryseobacterium glaciei</name>
    <dbReference type="NCBI Taxonomy" id="1685010"/>
    <lineage>
        <taxon>Bacteria</taxon>
        <taxon>Pseudomonadati</taxon>
        <taxon>Bacteroidota</taxon>
        <taxon>Flavobacteriia</taxon>
        <taxon>Flavobacteriales</taxon>
        <taxon>Weeksellaceae</taxon>
        <taxon>Chryseobacterium group</taxon>
        <taxon>Chryseobacterium</taxon>
    </lineage>
</organism>
<evidence type="ECO:0000313" key="1">
    <source>
        <dbReference type="EMBL" id="ANF49083.1"/>
    </source>
</evidence>
<sequence>MSNQLPPIPSGFGLPFYYATLFNIEVAFLVDREKVLKYLENTGLIVADFDGKALVSFNFQNYTGQFPNGSSTTQEIELNIVSYPESQKDTVAFVTAEEYLRGEEQTKLMGHKRVWVPCDADMAIKAGIELFGEPKFKTSFTTNLPSLNVPGQNTWTVTCNDPTDSTESIFTCVADVADLIPEMSAFSPITEYGKFENKLIGCRWNILQPTNLHFLNSEESKKRVQMTYGNSDHQMKADMEFLIGDSSAFAVRTSMSAPAAIQTRAYYI</sequence>
<gene>
    <name evidence="1" type="ORF">A0O34_00270</name>
</gene>
<name>A0A172XPZ5_9FLAO</name>
<evidence type="ECO:0000313" key="2">
    <source>
        <dbReference type="Proteomes" id="UP000077824"/>
    </source>
</evidence>
<dbReference type="AlphaFoldDB" id="A0A172XPZ5"/>
<reference evidence="1 2" key="1">
    <citation type="submission" date="2016-04" db="EMBL/GenBank/DDBJ databases">
        <title>Complete Genome Sequence of Chryseobacterium sp. IHBB 10212.</title>
        <authorList>
            <person name="Pal M."/>
            <person name="Swarnkar M.K."/>
            <person name="Kaushal K."/>
            <person name="Chhibber S."/>
            <person name="Singh A.K."/>
            <person name="Gulati A."/>
        </authorList>
    </citation>
    <scope>NUCLEOTIDE SEQUENCE [LARGE SCALE GENOMIC DNA]</scope>
    <source>
        <strain evidence="1 2">IHBB 10212</strain>
    </source>
</reference>
<proteinExistence type="predicted"/>
<accession>A0A172XPZ5</accession>
<dbReference type="Proteomes" id="UP000077824">
    <property type="component" value="Chromosome"/>
</dbReference>
<dbReference type="EMBL" id="CP015199">
    <property type="protein sequence ID" value="ANF49083.1"/>
    <property type="molecule type" value="Genomic_DNA"/>
</dbReference>
<protein>
    <submittedName>
        <fullName evidence="1">Uncharacterized protein</fullName>
    </submittedName>
</protein>